<dbReference type="PROSITE" id="PS00041">
    <property type="entry name" value="HTH_ARAC_FAMILY_1"/>
    <property type="match status" value="1"/>
</dbReference>
<organism evidence="13">
    <name type="scientific">uncultured Eubacteriales bacterium</name>
    <dbReference type="NCBI Taxonomy" id="172733"/>
    <lineage>
        <taxon>Bacteria</taxon>
        <taxon>Bacillati</taxon>
        <taxon>Bacillota</taxon>
        <taxon>Clostridia</taxon>
        <taxon>Eubacteriales</taxon>
        <taxon>environmental samples</taxon>
    </lineage>
</organism>
<dbReference type="InterPro" id="IPR051552">
    <property type="entry name" value="HptR"/>
</dbReference>
<dbReference type="PROSITE" id="PS01124">
    <property type="entry name" value="HTH_ARAC_FAMILY_2"/>
    <property type="match status" value="1"/>
</dbReference>
<evidence type="ECO:0000256" key="6">
    <source>
        <dbReference type="ARBA" id="ARBA00023015"/>
    </source>
</evidence>
<keyword evidence="5" id="KW-0902">Two-component regulatory system</keyword>
<reference evidence="13" key="1">
    <citation type="submission" date="2016-04" db="EMBL/GenBank/DDBJ databases">
        <authorList>
            <person name="Evans L.H."/>
            <person name="Alamgir A."/>
            <person name="Owens N."/>
            <person name="Weber N.D."/>
            <person name="Virtaneva K."/>
            <person name="Barbian K."/>
            <person name="Babar A."/>
            <person name="Rosenke K."/>
        </authorList>
    </citation>
    <scope>NUCLEOTIDE SEQUENCE</scope>
    <source>
        <strain evidence="13">86</strain>
    </source>
</reference>
<evidence type="ECO:0000313" key="13">
    <source>
        <dbReference type="EMBL" id="SBV92642.1"/>
    </source>
</evidence>
<keyword evidence="3" id="KW-0963">Cytoplasm</keyword>
<evidence type="ECO:0000256" key="8">
    <source>
        <dbReference type="ARBA" id="ARBA00023163"/>
    </source>
</evidence>
<keyword evidence="7" id="KW-0238">DNA-binding</keyword>
<dbReference type="GO" id="GO:0000160">
    <property type="term" value="P:phosphorelay signal transduction system"/>
    <property type="evidence" value="ECO:0007669"/>
    <property type="project" value="UniProtKB-KW"/>
</dbReference>
<dbReference type="InterPro" id="IPR001789">
    <property type="entry name" value="Sig_transdc_resp-reg_receiver"/>
</dbReference>
<sequence length="529" mass="59560">MLKVVVADDEARVCNLILLLADWEKLNMEVVGTAANGLEALQLVRTLTPDILITDIRMPGCDGLELIEKAKAEFPALEIVIISGYAHFEYAQSAIKNGVGDYLLKPIQRDELMATLEKLGERCRARQESATEVEQMKENSRQGVDRQRQRLIDDLAEGRLEELTEERLRGEYHVVVQPGLFQMFLLKLDYDLAAVTPLSIAIVESKAQKIFSTAMPGLCHEMLLSFREPWGYGLLNFPVQNRESVRRALRDCLNQLTVQQSLLGPIEFSLALGQASNRPEGLLESFRTARFAAAERLIEGTGRLLEGAYKSSALRDENLPERYGRAIEHLVETLSQGEADAAVDILEEGTREITGVCGQELLDLVDSAGQLFALRLDLEEREKIIRDFSASCAQCSKAADLFHCLRQFQREQLALAAERRRSESIRPIRFAKQYIQKHYSEPVTLEEVCAAIGFSTSYFSVLFKKETGEGFNKYLTRVRMDRAKELLQGGNLPITEICNKVGYGDLKHFTQTFKKVTGLNPGQYRKLYG</sequence>
<dbReference type="Pfam" id="PF12833">
    <property type="entry name" value="HTH_18"/>
    <property type="match status" value="1"/>
</dbReference>
<protein>
    <recommendedName>
        <fullName evidence="2">Stage 0 sporulation protein A homolog</fullName>
    </recommendedName>
</protein>
<dbReference type="PANTHER" id="PTHR42713:SF3">
    <property type="entry name" value="TRANSCRIPTIONAL REGULATORY PROTEIN HPTR"/>
    <property type="match status" value="1"/>
</dbReference>
<dbReference type="InterPro" id="IPR011006">
    <property type="entry name" value="CheY-like_superfamily"/>
</dbReference>
<dbReference type="AlphaFoldDB" id="A0A212IZL1"/>
<comment type="subcellular location">
    <subcellularLocation>
        <location evidence="1">Cytoplasm</location>
    </subcellularLocation>
</comment>
<dbReference type="CDD" id="cd17536">
    <property type="entry name" value="REC_YesN-like"/>
    <property type="match status" value="1"/>
</dbReference>
<keyword evidence="8" id="KW-0804">Transcription</keyword>
<dbReference type="GO" id="GO:0003700">
    <property type="term" value="F:DNA-binding transcription factor activity"/>
    <property type="evidence" value="ECO:0007669"/>
    <property type="project" value="InterPro"/>
</dbReference>
<dbReference type="PANTHER" id="PTHR42713">
    <property type="entry name" value="HISTIDINE KINASE-RELATED"/>
    <property type="match status" value="1"/>
</dbReference>
<feature type="domain" description="Response regulatory" evidence="12">
    <location>
        <begin position="3"/>
        <end position="120"/>
    </location>
</feature>
<dbReference type="SMART" id="SM00448">
    <property type="entry name" value="REC"/>
    <property type="match status" value="1"/>
</dbReference>
<evidence type="ECO:0000256" key="2">
    <source>
        <dbReference type="ARBA" id="ARBA00018672"/>
    </source>
</evidence>
<evidence type="ECO:0000259" key="11">
    <source>
        <dbReference type="PROSITE" id="PS01124"/>
    </source>
</evidence>
<evidence type="ECO:0000259" key="12">
    <source>
        <dbReference type="PROSITE" id="PS50110"/>
    </source>
</evidence>
<name>A0A212IZL1_9FIRM</name>
<keyword evidence="4 10" id="KW-0597">Phosphoprotein</keyword>
<feature type="modified residue" description="4-aspartylphosphate" evidence="10">
    <location>
        <position position="55"/>
    </location>
</feature>
<dbReference type="InterPro" id="IPR020449">
    <property type="entry name" value="Tscrpt_reg_AraC-type_HTH"/>
</dbReference>
<dbReference type="Gene3D" id="1.10.10.60">
    <property type="entry name" value="Homeodomain-like"/>
    <property type="match status" value="2"/>
</dbReference>
<evidence type="ECO:0000256" key="1">
    <source>
        <dbReference type="ARBA" id="ARBA00004496"/>
    </source>
</evidence>
<dbReference type="GO" id="GO:0043565">
    <property type="term" value="F:sequence-specific DNA binding"/>
    <property type="evidence" value="ECO:0007669"/>
    <property type="project" value="InterPro"/>
</dbReference>
<evidence type="ECO:0000256" key="10">
    <source>
        <dbReference type="PROSITE-ProRule" id="PRU00169"/>
    </source>
</evidence>
<dbReference type="GO" id="GO:0005737">
    <property type="term" value="C:cytoplasm"/>
    <property type="evidence" value="ECO:0007669"/>
    <property type="project" value="UniProtKB-SubCell"/>
</dbReference>
<evidence type="ECO:0000256" key="5">
    <source>
        <dbReference type="ARBA" id="ARBA00023012"/>
    </source>
</evidence>
<dbReference type="InterPro" id="IPR018060">
    <property type="entry name" value="HTH_AraC"/>
</dbReference>
<dbReference type="SUPFAM" id="SSF52172">
    <property type="entry name" value="CheY-like"/>
    <property type="match status" value="1"/>
</dbReference>
<dbReference type="SUPFAM" id="SSF46689">
    <property type="entry name" value="Homeodomain-like"/>
    <property type="match status" value="2"/>
</dbReference>
<dbReference type="SMART" id="SM00342">
    <property type="entry name" value="HTH_ARAC"/>
    <property type="match status" value="1"/>
</dbReference>
<evidence type="ECO:0000256" key="9">
    <source>
        <dbReference type="ARBA" id="ARBA00024867"/>
    </source>
</evidence>
<dbReference type="PRINTS" id="PR00032">
    <property type="entry name" value="HTHARAC"/>
</dbReference>
<comment type="function">
    <text evidence="9">May play the central regulatory role in sporulation. It may be an element of the effector pathway responsible for the activation of sporulation genes in response to nutritional stress. Spo0A may act in concert with spo0H (a sigma factor) to control the expression of some genes that are critical to the sporulation process.</text>
</comment>
<proteinExistence type="predicted"/>
<dbReference type="Pfam" id="PF00072">
    <property type="entry name" value="Response_reg"/>
    <property type="match status" value="1"/>
</dbReference>
<keyword evidence="6" id="KW-0805">Transcription regulation</keyword>
<evidence type="ECO:0000256" key="3">
    <source>
        <dbReference type="ARBA" id="ARBA00022490"/>
    </source>
</evidence>
<feature type="domain" description="HTH araC/xylS-type" evidence="11">
    <location>
        <begin position="429"/>
        <end position="527"/>
    </location>
</feature>
<evidence type="ECO:0000256" key="7">
    <source>
        <dbReference type="ARBA" id="ARBA00023125"/>
    </source>
</evidence>
<evidence type="ECO:0000256" key="4">
    <source>
        <dbReference type="ARBA" id="ARBA00022553"/>
    </source>
</evidence>
<dbReference type="EMBL" id="FLUN01000001">
    <property type="protein sequence ID" value="SBV92642.1"/>
    <property type="molecule type" value="Genomic_DNA"/>
</dbReference>
<dbReference type="Gene3D" id="3.40.50.2300">
    <property type="match status" value="1"/>
</dbReference>
<gene>
    <name evidence="13" type="ORF">KL86CLO1_10274</name>
</gene>
<accession>A0A212IZL1</accession>
<dbReference type="InterPro" id="IPR018062">
    <property type="entry name" value="HTH_AraC-typ_CS"/>
</dbReference>
<dbReference type="InterPro" id="IPR009057">
    <property type="entry name" value="Homeodomain-like_sf"/>
</dbReference>
<dbReference type="PROSITE" id="PS50110">
    <property type="entry name" value="RESPONSE_REGULATORY"/>
    <property type="match status" value="1"/>
</dbReference>